<gene>
    <name evidence="1" type="ORF">NZ47_02885</name>
</gene>
<dbReference type="RefSeq" id="WP_039206234.1">
    <property type="nucleotide sequence ID" value="NZ_JSCE01000056.1"/>
</dbReference>
<name>A0A0B2JZ03_9FIRM</name>
<protein>
    <submittedName>
        <fullName evidence="1">Uncharacterized protein</fullName>
    </submittedName>
</protein>
<organism evidence="1 2">
    <name type="scientific">Anaerovibrio lipolyticus</name>
    <dbReference type="NCBI Taxonomy" id="82374"/>
    <lineage>
        <taxon>Bacteria</taxon>
        <taxon>Bacillati</taxon>
        <taxon>Bacillota</taxon>
        <taxon>Negativicutes</taxon>
        <taxon>Selenomonadales</taxon>
        <taxon>Selenomonadaceae</taxon>
        <taxon>Anaerovibrio</taxon>
    </lineage>
</organism>
<accession>A0A0B2JZ03</accession>
<feature type="non-terminal residue" evidence="1">
    <location>
        <position position="1"/>
    </location>
</feature>
<dbReference type="Proteomes" id="UP000030993">
    <property type="component" value="Unassembled WGS sequence"/>
</dbReference>
<feature type="non-terminal residue" evidence="1">
    <location>
        <position position="170"/>
    </location>
</feature>
<dbReference type="STRING" id="82374.NZ47_02885"/>
<evidence type="ECO:0000313" key="1">
    <source>
        <dbReference type="EMBL" id="KHM52754.1"/>
    </source>
</evidence>
<proteinExistence type="predicted"/>
<keyword evidence="2" id="KW-1185">Reference proteome</keyword>
<evidence type="ECO:0000313" key="2">
    <source>
        <dbReference type="Proteomes" id="UP000030993"/>
    </source>
</evidence>
<dbReference type="AlphaFoldDB" id="A0A0B2JZ03"/>
<sequence length="170" mass="18682">NSVVPGDNRSTIYGAANIFRDKDNALPNVDVAVKVLNDKGSFIVGATLLENVDQLILSFRWTAIKFPTEDDFGLEQEIENISIAATTPTVVLGFKDNYFFDVEFTGIEKSGVTYELTEPNSGEITSEGVYTAPNKEGVYEIRISLTDIPVVCTYAYAIVKKDVNEKQGVN</sequence>
<dbReference type="EMBL" id="JSCE01000056">
    <property type="protein sequence ID" value="KHM52754.1"/>
    <property type="molecule type" value="Genomic_DNA"/>
</dbReference>
<comment type="caution">
    <text evidence="1">The sequence shown here is derived from an EMBL/GenBank/DDBJ whole genome shotgun (WGS) entry which is preliminary data.</text>
</comment>
<reference evidence="1 2" key="1">
    <citation type="journal article" date="2013" name="PLoS ONE">
        <title>Identification and characterization of three novel lipases belonging to families II and V from Anaerovibrio lipolyticus 5ST.</title>
        <authorList>
            <person name="Prive F."/>
            <person name="Kaderbhai N.N."/>
            <person name="Girdwood S."/>
            <person name="Worgan H.J."/>
            <person name="Pinloche E."/>
            <person name="Scollan N.D."/>
            <person name="Huws S.A."/>
            <person name="Newbold C.J."/>
        </authorList>
    </citation>
    <scope>NUCLEOTIDE SEQUENCE [LARGE SCALE GENOMIC DNA]</scope>
    <source>
        <strain evidence="1 2">5S</strain>
    </source>
</reference>